<organism evidence="2 3">
    <name type="scientific">Candidatus Sungbacteria bacterium RIFCSPHIGHO2_01_FULL_47_32</name>
    <dbReference type="NCBI Taxonomy" id="1802264"/>
    <lineage>
        <taxon>Bacteria</taxon>
        <taxon>Candidatus Sungiibacteriota</taxon>
    </lineage>
</organism>
<dbReference type="Proteomes" id="UP000177152">
    <property type="component" value="Unassembled WGS sequence"/>
</dbReference>
<comment type="caution">
    <text evidence="2">The sequence shown here is derived from an EMBL/GenBank/DDBJ whole genome shotgun (WGS) entry which is preliminary data.</text>
</comment>
<dbReference type="AlphaFoldDB" id="A0A1G2K7N1"/>
<proteinExistence type="predicted"/>
<feature type="compositionally biased region" description="Basic and acidic residues" evidence="1">
    <location>
        <begin position="92"/>
        <end position="111"/>
    </location>
</feature>
<evidence type="ECO:0000313" key="3">
    <source>
        <dbReference type="Proteomes" id="UP000177152"/>
    </source>
</evidence>
<reference evidence="2 3" key="1">
    <citation type="journal article" date="2016" name="Nat. Commun.">
        <title>Thousands of microbial genomes shed light on interconnected biogeochemical processes in an aquifer system.</title>
        <authorList>
            <person name="Anantharaman K."/>
            <person name="Brown C.T."/>
            <person name="Hug L.A."/>
            <person name="Sharon I."/>
            <person name="Castelle C.J."/>
            <person name="Probst A.J."/>
            <person name="Thomas B.C."/>
            <person name="Singh A."/>
            <person name="Wilkins M.J."/>
            <person name="Karaoz U."/>
            <person name="Brodie E.L."/>
            <person name="Williams K.H."/>
            <person name="Hubbard S.S."/>
            <person name="Banfield J.F."/>
        </authorList>
    </citation>
    <scope>NUCLEOTIDE SEQUENCE [LARGE SCALE GENOMIC DNA]</scope>
</reference>
<accession>A0A1G2K7N1</accession>
<dbReference type="EMBL" id="MHQC01000010">
    <property type="protein sequence ID" value="OGZ95436.1"/>
    <property type="molecule type" value="Genomic_DNA"/>
</dbReference>
<protein>
    <submittedName>
        <fullName evidence="2">Uncharacterized protein</fullName>
    </submittedName>
</protein>
<feature type="compositionally biased region" description="Basic and acidic residues" evidence="1">
    <location>
        <begin position="64"/>
        <end position="73"/>
    </location>
</feature>
<evidence type="ECO:0000313" key="2">
    <source>
        <dbReference type="EMBL" id="OGZ95436.1"/>
    </source>
</evidence>
<name>A0A1G2K7N1_9BACT</name>
<evidence type="ECO:0000256" key="1">
    <source>
        <dbReference type="SAM" id="MobiDB-lite"/>
    </source>
</evidence>
<sequence length="130" mass="14417">MKISFIFFAVKALIPPKAERTRRVLETRLLDGKPHGGRIGTHGPCFVHVRREKSDSFTASRKTSSREPTERGRHSLCVGDCSVAVGHGDNASLRRDTTAPHRTRAYADRSRSPKRRTARLPRGTTLGTGL</sequence>
<gene>
    <name evidence="2" type="ORF">A2633_05940</name>
</gene>
<feature type="region of interest" description="Disordered" evidence="1">
    <location>
        <begin position="51"/>
        <end position="130"/>
    </location>
</feature>